<protein>
    <submittedName>
        <fullName evidence="1">Uncharacterized protein</fullName>
    </submittedName>
</protein>
<dbReference type="EMBL" id="BARV01006250">
    <property type="protein sequence ID" value="GAI10236.1"/>
    <property type="molecule type" value="Genomic_DNA"/>
</dbReference>
<proteinExistence type="predicted"/>
<comment type="caution">
    <text evidence="1">The sequence shown here is derived from an EMBL/GenBank/DDBJ whole genome shotgun (WGS) entry which is preliminary data.</text>
</comment>
<dbReference type="AlphaFoldDB" id="X1LWP8"/>
<accession>X1LWP8</accession>
<evidence type="ECO:0000313" key="1">
    <source>
        <dbReference type="EMBL" id="GAI10236.1"/>
    </source>
</evidence>
<name>X1LWP8_9ZZZZ</name>
<reference evidence="1" key="1">
    <citation type="journal article" date="2014" name="Front. Microbiol.">
        <title>High frequency of phylogenetically diverse reductive dehalogenase-homologous genes in deep subseafloor sedimentary metagenomes.</title>
        <authorList>
            <person name="Kawai M."/>
            <person name="Futagami T."/>
            <person name="Toyoda A."/>
            <person name="Takaki Y."/>
            <person name="Nishi S."/>
            <person name="Hori S."/>
            <person name="Arai W."/>
            <person name="Tsubouchi T."/>
            <person name="Morono Y."/>
            <person name="Uchiyama I."/>
            <person name="Ito T."/>
            <person name="Fujiyama A."/>
            <person name="Inagaki F."/>
            <person name="Takami H."/>
        </authorList>
    </citation>
    <scope>NUCLEOTIDE SEQUENCE</scope>
    <source>
        <strain evidence="1">Expedition CK06-06</strain>
    </source>
</reference>
<sequence>MCTEGIKDVFTIRNKIFTHPKGLSKEKYSEIKPNIWKRSRVDIKVEYKKFKNFPTIYSQFTPSHAEDILKEVKNFLIKFHKVIKHKVSERKILDSLWPTELVQYFTNLKDNS</sequence>
<organism evidence="1">
    <name type="scientific">marine sediment metagenome</name>
    <dbReference type="NCBI Taxonomy" id="412755"/>
    <lineage>
        <taxon>unclassified sequences</taxon>
        <taxon>metagenomes</taxon>
        <taxon>ecological metagenomes</taxon>
    </lineage>
</organism>
<gene>
    <name evidence="1" type="ORF">S06H3_12800</name>
</gene>